<proteinExistence type="predicted"/>
<organism evidence="1 2">
    <name type="scientific">Paenibacillus illinoisensis</name>
    <dbReference type="NCBI Taxonomy" id="59845"/>
    <lineage>
        <taxon>Bacteria</taxon>
        <taxon>Bacillati</taxon>
        <taxon>Bacillota</taxon>
        <taxon>Bacilli</taxon>
        <taxon>Bacillales</taxon>
        <taxon>Paenibacillaceae</taxon>
        <taxon>Paenibacillus</taxon>
    </lineage>
</organism>
<name>A0ABW8HNK3_9BACL</name>
<sequence>MRVGRKGALWAVERGSRSLFAGVMIVLCLGSLVACSNESAQQERKVYSGQATEEGNMRAKSQGHGLNGPLIQELDKSFAAKDIKLMNNMSADDGEGGISYMYLLNGSGRHIVKVHIFGNPDTRTARMKEMYGISDEQAVIENALGQTTIRSKGYVSLVYTASGGEKDIYGEKVTQVFQHVLNQLN</sequence>
<dbReference type="PROSITE" id="PS51257">
    <property type="entry name" value="PROKAR_LIPOPROTEIN"/>
    <property type="match status" value="1"/>
</dbReference>
<evidence type="ECO:0008006" key="3">
    <source>
        <dbReference type="Google" id="ProtNLM"/>
    </source>
</evidence>
<evidence type="ECO:0000313" key="1">
    <source>
        <dbReference type="EMBL" id="MFK0521236.1"/>
    </source>
</evidence>
<evidence type="ECO:0000313" key="2">
    <source>
        <dbReference type="Proteomes" id="UP001618531"/>
    </source>
</evidence>
<gene>
    <name evidence="1" type="ORF">ACINKY_03420</name>
</gene>
<protein>
    <recommendedName>
        <fullName evidence="3">Lipoprotein</fullName>
    </recommendedName>
</protein>
<keyword evidence="2" id="KW-1185">Reference proteome</keyword>
<dbReference type="Proteomes" id="UP001618531">
    <property type="component" value="Unassembled WGS sequence"/>
</dbReference>
<dbReference type="RefSeq" id="WP_402871094.1">
    <property type="nucleotide sequence ID" value="NZ_JBIYSL010000001.1"/>
</dbReference>
<accession>A0ABW8HNK3</accession>
<reference evidence="1 2" key="1">
    <citation type="submission" date="2024-11" db="EMBL/GenBank/DDBJ databases">
        <title>Identification and Characterization of a Novel Fosfomycin Bacillithiol Transferase FosB8 in Paenibacillus illinoisensis.</title>
        <authorList>
            <person name="Lu W."/>
        </authorList>
    </citation>
    <scope>NUCLEOTIDE SEQUENCE [LARGE SCALE GENOMIC DNA]</scope>
    <source>
        <strain evidence="1 2">WP77</strain>
    </source>
</reference>
<comment type="caution">
    <text evidence="1">The sequence shown here is derived from an EMBL/GenBank/DDBJ whole genome shotgun (WGS) entry which is preliminary data.</text>
</comment>
<dbReference type="EMBL" id="JBIYSL010000001">
    <property type="protein sequence ID" value="MFK0521236.1"/>
    <property type="molecule type" value="Genomic_DNA"/>
</dbReference>